<dbReference type="EMBL" id="FOTF01000002">
    <property type="protein sequence ID" value="SFK78268.1"/>
    <property type="molecule type" value="Genomic_DNA"/>
</dbReference>
<dbReference type="STRING" id="195913.SAMN04488004_10256"/>
<protein>
    <submittedName>
        <fullName evidence="1">Squalene/phytoene synthase</fullName>
    </submittedName>
</protein>
<organism evidence="1 2">
    <name type="scientific">Loktanella salsilacus</name>
    <dbReference type="NCBI Taxonomy" id="195913"/>
    <lineage>
        <taxon>Bacteria</taxon>
        <taxon>Pseudomonadati</taxon>
        <taxon>Pseudomonadota</taxon>
        <taxon>Alphaproteobacteria</taxon>
        <taxon>Rhodobacterales</taxon>
        <taxon>Roseobacteraceae</taxon>
        <taxon>Loktanella</taxon>
    </lineage>
</organism>
<sequence>MSFEACAQLVERGDPVRFRAAMAAPVAARRVLFPLYAFNLEVARAPWVTKEAMIAEMRLQWWRDVLEEVASGQTVRRHEVTDALAQVLDPEGARALDELVAMRRWDVYSDVFEDRAHLDSYIAATSGALMGVAARLLGPADADVVADYAYGVGVANFLRAIPALEDAGRKPLIDGTPDGVRDLARDALARLDRARGMRRKVSKAAGAALLPGWQARGVLVRAAQEPARVVEGLLEPAPVADQLRLARAATFGWWR</sequence>
<name>A0A1I4CAR1_9RHOB</name>
<evidence type="ECO:0000313" key="2">
    <source>
        <dbReference type="Proteomes" id="UP000199550"/>
    </source>
</evidence>
<dbReference type="InterPro" id="IPR002060">
    <property type="entry name" value="Squ/phyt_synthse"/>
</dbReference>
<dbReference type="Gene3D" id="1.10.600.10">
    <property type="entry name" value="Farnesyl Diphosphate Synthase"/>
    <property type="match status" value="1"/>
</dbReference>
<dbReference type="OrthoDB" id="9814909at2"/>
<dbReference type="Pfam" id="PF00494">
    <property type="entry name" value="SQS_PSY"/>
    <property type="match status" value="1"/>
</dbReference>
<dbReference type="AlphaFoldDB" id="A0A1I4CAR1"/>
<dbReference type="InterPro" id="IPR008949">
    <property type="entry name" value="Isoprenoid_synthase_dom_sf"/>
</dbReference>
<evidence type="ECO:0000313" key="1">
    <source>
        <dbReference type="EMBL" id="SFK78268.1"/>
    </source>
</evidence>
<reference evidence="2" key="1">
    <citation type="submission" date="2016-10" db="EMBL/GenBank/DDBJ databases">
        <authorList>
            <person name="Varghese N."/>
            <person name="Submissions S."/>
        </authorList>
    </citation>
    <scope>NUCLEOTIDE SEQUENCE [LARGE SCALE GENOMIC DNA]</scope>
    <source>
        <strain evidence="2">DSM 16199</strain>
    </source>
</reference>
<accession>A0A1I4CAR1</accession>
<gene>
    <name evidence="1" type="ORF">SAMN04488004_10256</name>
</gene>
<proteinExistence type="predicted"/>
<dbReference type="Proteomes" id="UP000199550">
    <property type="component" value="Unassembled WGS sequence"/>
</dbReference>
<dbReference type="RefSeq" id="WP_090184788.1">
    <property type="nucleotide sequence ID" value="NZ_FOTF01000002.1"/>
</dbReference>
<keyword evidence="2" id="KW-1185">Reference proteome</keyword>
<dbReference type="SUPFAM" id="SSF48576">
    <property type="entry name" value="Terpenoid synthases"/>
    <property type="match status" value="1"/>
</dbReference>